<dbReference type="Pfam" id="PF08263">
    <property type="entry name" value="LRRNT_2"/>
    <property type="match status" value="1"/>
</dbReference>
<dbReference type="InterPro" id="IPR032675">
    <property type="entry name" value="LRR_dom_sf"/>
</dbReference>
<dbReference type="SUPFAM" id="SSF52058">
    <property type="entry name" value="L domain-like"/>
    <property type="match status" value="1"/>
</dbReference>
<evidence type="ECO:0000256" key="9">
    <source>
        <dbReference type="ARBA" id="ARBA00022989"/>
    </source>
</evidence>
<dbReference type="PROSITE" id="PS00107">
    <property type="entry name" value="PROTEIN_KINASE_ATP"/>
    <property type="match status" value="1"/>
</dbReference>
<dbReference type="AlphaFoldDB" id="A0AAV6L116"/>
<dbReference type="Gene3D" id="1.10.510.10">
    <property type="entry name" value="Transferase(Phosphotransferase) domain 1"/>
    <property type="match status" value="1"/>
</dbReference>
<dbReference type="InterPro" id="IPR001245">
    <property type="entry name" value="Ser-Thr/Tyr_kinase_cat_dom"/>
</dbReference>
<dbReference type="InterPro" id="IPR011009">
    <property type="entry name" value="Kinase-like_dom_sf"/>
</dbReference>
<keyword evidence="6" id="KW-0677">Repeat</keyword>
<name>A0AAV6L116_9ERIC</name>
<evidence type="ECO:0000256" key="3">
    <source>
        <dbReference type="ARBA" id="ARBA00022614"/>
    </source>
</evidence>
<dbReference type="PANTHER" id="PTHR48010">
    <property type="entry name" value="OS05G0588300 PROTEIN"/>
    <property type="match status" value="1"/>
</dbReference>
<feature type="signal peptide" evidence="13">
    <location>
        <begin position="1"/>
        <end position="22"/>
    </location>
</feature>
<dbReference type="FunFam" id="1.10.510.10:FF:000095">
    <property type="entry name" value="protein STRUBBELIG-RECEPTOR FAMILY 8"/>
    <property type="match status" value="1"/>
</dbReference>
<evidence type="ECO:0000313" key="15">
    <source>
        <dbReference type="EMBL" id="KAG5558745.1"/>
    </source>
</evidence>
<accession>A0AAV6L116</accession>
<feature type="binding site" evidence="11">
    <location>
        <position position="359"/>
    </location>
    <ligand>
        <name>ATP</name>
        <dbReference type="ChEBI" id="CHEBI:30616"/>
    </ligand>
</feature>
<keyword evidence="10 12" id="KW-0472">Membrane</keyword>
<dbReference type="SUPFAM" id="SSF56112">
    <property type="entry name" value="Protein kinase-like (PK-like)"/>
    <property type="match status" value="1"/>
</dbReference>
<dbReference type="EMBL" id="JACTNZ010000003">
    <property type="protein sequence ID" value="KAG5558746.1"/>
    <property type="molecule type" value="Genomic_DNA"/>
</dbReference>
<dbReference type="GO" id="GO:0016020">
    <property type="term" value="C:membrane"/>
    <property type="evidence" value="ECO:0007669"/>
    <property type="project" value="UniProtKB-SubCell"/>
</dbReference>
<evidence type="ECO:0000256" key="6">
    <source>
        <dbReference type="ARBA" id="ARBA00022737"/>
    </source>
</evidence>
<comment type="subcellular location">
    <subcellularLocation>
        <location evidence="1">Membrane</location>
    </subcellularLocation>
</comment>
<gene>
    <name evidence="15" type="ORF">RHGRI_008639</name>
</gene>
<evidence type="ECO:0000256" key="1">
    <source>
        <dbReference type="ARBA" id="ARBA00004370"/>
    </source>
</evidence>
<evidence type="ECO:0000256" key="8">
    <source>
        <dbReference type="ARBA" id="ARBA00022840"/>
    </source>
</evidence>
<dbReference type="InterPro" id="IPR000719">
    <property type="entry name" value="Prot_kinase_dom"/>
</dbReference>
<dbReference type="EMBL" id="JACTNZ010000003">
    <property type="protein sequence ID" value="KAG5558744.1"/>
    <property type="molecule type" value="Genomic_DNA"/>
</dbReference>
<dbReference type="Gene3D" id="3.80.10.10">
    <property type="entry name" value="Ribonuclease Inhibitor"/>
    <property type="match status" value="2"/>
</dbReference>
<dbReference type="Pfam" id="PF00560">
    <property type="entry name" value="LRR_1"/>
    <property type="match status" value="3"/>
</dbReference>
<dbReference type="EMBL" id="JACTNZ010000003">
    <property type="protein sequence ID" value="KAG5558745.1"/>
    <property type="molecule type" value="Genomic_DNA"/>
</dbReference>
<dbReference type="PANTHER" id="PTHR48010:SF1">
    <property type="entry name" value="PROTEIN KINASE DOMAIN-CONTAINING PROTEIN"/>
    <property type="match status" value="1"/>
</dbReference>
<keyword evidence="8 11" id="KW-0067">ATP-binding</keyword>
<evidence type="ECO:0000256" key="13">
    <source>
        <dbReference type="SAM" id="SignalP"/>
    </source>
</evidence>
<dbReference type="InterPro" id="IPR017441">
    <property type="entry name" value="Protein_kinase_ATP_BS"/>
</dbReference>
<keyword evidence="7 11" id="KW-0547">Nucleotide-binding</keyword>
<keyword evidence="16" id="KW-1185">Reference proteome</keyword>
<evidence type="ECO:0000256" key="12">
    <source>
        <dbReference type="SAM" id="Phobius"/>
    </source>
</evidence>
<feature type="chain" id="PRO_5044714882" description="Protein kinase domain-containing protein" evidence="13">
    <location>
        <begin position="23"/>
        <end position="631"/>
    </location>
</feature>
<dbReference type="Gene3D" id="3.30.200.20">
    <property type="entry name" value="Phosphorylase Kinase, domain 1"/>
    <property type="match status" value="1"/>
</dbReference>
<reference evidence="15" key="1">
    <citation type="submission" date="2020-08" db="EMBL/GenBank/DDBJ databases">
        <title>Plant Genome Project.</title>
        <authorList>
            <person name="Zhang R.-G."/>
        </authorList>
    </citation>
    <scope>NUCLEOTIDE SEQUENCE</scope>
    <source>
        <strain evidence="15">WSP0</strain>
        <tissue evidence="15">Leaf</tissue>
    </source>
</reference>
<feature type="transmembrane region" description="Helical" evidence="12">
    <location>
        <begin position="247"/>
        <end position="271"/>
    </location>
</feature>
<dbReference type="PROSITE" id="PS50011">
    <property type="entry name" value="PROTEIN_KINASE_DOM"/>
    <property type="match status" value="1"/>
</dbReference>
<comment type="caution">
    <text evidence="15">The sequence shown here is derived from an EMBL/GenBank/DDBJ whole genome shotgun (WGS) entry which is preliminary data.</text>
</comment>
<dbReference type="Pfam" id="PF07714">
    <property type="entry name" value="PK_Tyr_Ser-Thr"/>
    <property type="match status" value="1"/>
</dbReference>
<keyword evidence="5 13" id="KW-0732">Signal</keyword>
<keyword evidence="4 12" id="KW-0812">Transmembrane</keyword>
<keyword evidence="2" id="KW-0597">Phosphoprotein</keyword>
<evidence type="ECO:0000256" key="7">
    <source>
        <dbReference type="ARBA" id="ARBA00022741"/>
    </source>
</evidence>
<protein>
    <recommendedName>
        <fullName evidence="14">Protein kinase domain-containing protein</fullName>
    </recommendedName>
</protein>
<dbReference type="FunFam" id="3.30.200.20:FF:000307">
    <property type="entry name" value="pollen receptor-like kinase 1"/>
    <property type="match status" value="1"/>
</dbReference>
<dbReference type="GO" id="GO:0005524">
    <property type="term" value="F:ATP binding"/>
    <property type="evidence" value="ECO:0007669"/>
    <property type="project" value="UniProtKB-UniRule"/>
</dbReference>
<evidence type="ECO:0000313" key="16">
    <source>
        <dbReference type="Proteomes" id="UP000823749"/>
    </source>
</evidence>
<feature type="domain" description="Protein kinase" evidence="14">
    <location>
        <begin position="322"/>
        <end position="605"/>
    </location>
</feature>
<evidence type="ECO:0000256" key="5">
    <source>
        <dbReference type="ARBA" id="ARBA00022729"/>
    </source>
</evidence>
<evidence type="ECO:0000256" key="10">
    <source>
        <dbReference type="ARBA" id="ARBA00023136"/>
    </source>
</evidence>
<dbReference type="InterPro" id="IPR050994">
    <property type="entry name" value="At_inactive_RLKs"/>
</dbReference>
<organism evidence="15 16">
    <name type="scientific">Rhododendron griersonianum</name>
    <dbReference type="NCBI Taxonomy" id="479676"/>
    <lineage>
        <taxon>Eukaryota</taxon>
        <taxon>Viridiplantae</taxon>
        <taxon>Streptophyta</taxon>
        <taxon>Embryophyta</taxon>
        <taxon>Tracheophyta</taxon>
        <taxon>Spermatophyta</taxon>
        <taxon>Magnoliopsida</taxon>
        <taxon>eudicotyledons</taxon>
        <taxon>Gunneridae</taxon>
        <taxon>Pentapetalae</taxon>
        <taxon>asterids</taxon>
        <taxon>Ericales</taxon>
        <taxon>Ericaceae</taxon>
        <taxon>Ericoideae</taxon>
        <taxon>Rhodoreae</taxon>
        <taxon>Rhododendron</taxon>
    </lineage>
</organism>
<keyword evidence="3" id="KW-0433">Leucine-rich repeat</keyword>
<dbReference type="FunFam" id="3.80.10.10:FF:000234">
    <property type="entry name" value="Probable inactive receptor kinase RLK902"/>
    <property type="match status" value="1"/>
</dbReference>
<sequence>MGVKFILWAIFLLETVSLLVNSEPVEDKQALLDFVQNIFHGRPINWDANSSVCSNWTGVTCDADNLRVIAVRLPGFGFLGPIPSNTLSRLSALEVLSLRSNAISGPIPSDFSNLGNLTALYLQSNDFVGPLPLDFTVWNNLAIINLSNNGFNGSIPSSIGNLTHLTALYLANNSLSGEIPNLNLPTLQAIDLSNNDLTGTVPRSLQRFPSWAFLGNNLTTDNPVPPLPPTGAQPQPSNKSSKLSESAILGIVIGCSALGFGLIAILMVVCYSGKEGDNGVAAKPKKKEGPVKKAVSRNQDASESLVFFEGCSHAFDLEDLLRASAEVLGKGTFGTTYKASLEDTMTVVVKRLKEVSVAKREFEQEMEVVAKIRHQNVAALKAYYYSKDEKLMVYDYFSQGSISSLLHAKRGDRDRTPLDWETRLRIAIGAARGIAHIHTQKDGKLVHGNIKSSNIFLNSQQYGCVCDLGLATLTSPMTPAAMRNTGYRAPEVTDPRKLSQPSDVYSFGVILLELLTAKSPMQAMGGDEVVHLVRWVHSVVREEWTSEVFDIELLRYPNIEEEMVEMLQIGLACASRMPEQRPKISDVVRRVEDIRRVNTGNRPSLETPSECSTPIVTASIVTEAGSSSVRK</sequence>
<evidence type="ECO:0000259" key="14">
    <source>
        <dbReference type="PROSITE" id="PS50011"/>
    </source>
</evidence>
<dbReference type="InterPro" id="IPR001611">
    <property type="entry name" value="Leu-rich_rpt"/>
</dbReference>
<dbReference type="GO" id="GO:0004672">
    <property type="term" value="F:protein kinase activity"/>
    <property type="evidence" value="ECO:0007669"/>
    <property type="project" value="InterPro"/>
</dbReference>
<dbReference type="InterPro" id="IPR013210">
    <property type="entry name" value="LRR_N_plant-typ"/>
</dbReference>
<evidence type="ECO:0000256" key="11">
    <source>
        <dbReference type="PROSITE-ProRule" id="PRU10141"/>
    </source>
</evidence>
<dbReference type="Pfam" id="PF13855">
    <property type="entry name" value="LRR_8"/>
    <property type="match status" value="1"/>
</dbReference>
<evidence type="ECO:0000256" key="4">
    <source>
        <dbReference type="ARBA" id="ARBA00022692"/>
    </source>
</evidence>
<dbReference type="Proteomes" id="UP000823749">
    <property type="component" value="Chromosome 3"/>
</dbReference>
<proteinExistence type="predicted"/>
<evidence type="ECO:0000256" key="2">
    <source>
        <dbReference type="ARBA" id="ARBA00022553"/>
    </source>
</evidence>
<keyword evidence="9 12" id="KW-1133">Transmembrane helix</keyword>